<accession>A0A560GA07</accession>
<comment type="caution">
    <text evidence="1">The sequence shown here is derived from an EMBL/GenBank/DDBJ whole genome shotgun (WGS) entry which is preliminary data.</text>
</comment>
<reference evidence="1 2" key="1">
    <citation type="submission" date="2019-06" db="EMBL/GenBank/DDBJ databases">
        <title>Genomic Encyclopedia of Type Strains, Phase IV (KMG-V): Genome sequencing to study the core and pangenomes of soil and plant-associated prokaryotes.</title>
        <authorList>
            <person name="Whitman W."/>
        </authorList>
    </citation>
    <scope>NUCLEOTIDE SEQUENCE [LARGE SCALE GENOMIC DNA]</scope>
    <source>
        <strain evidence="1 2">BR 11865</strain>
    </source>
</reference>
<proteinExistence type="predicted"/>
<evidence type="ECO:0000313" key="1">
    <source>
        <dbReference type="EMBL" id="TWB30735.1"/>
    </source>
</evidence>
<dbReference type="AlphaFoldDB" id="A0A560GA07"/>
<dbReference type="Proteomes" id="UP000316545">
    <property type="component" value="Unassembled WGS sequence"/>
</dbReference>
<dbReference type="EMBL" id="VITO01000002">
    <property type="protein sequence ID" value="TWB30735.1"/>
    <property type="molecule type" value="Genomic_DNA"/>
</dbReference>
<name>A0A560GA07_9PROT</name>
<gene>
    <name evidence="1" type="ORF">FBZ88_102300</name>
</gene>
<protein>
    <submittedName>
        <fullName evidence="1">Uncharacterized protein</fullName>
    </submittedName>
</protein>
<evidence type="ECO:0000313" key="2">
    <source>
        <dbReference type="Proteomes" id="UP000316545"/>
    </source>
</evidence>
<sequence>MTDLTLSSLQPPYEAPFIFAGCLRDSRRFFDPPAAAAAAHPIPLRLLRGTKPPRAFVDAKHYKNGYIHPLNAIV</sequence>
<keyword evidence="2" id="KW-1185">Reference proteome</keyword>
<organism evidence="1 2">
    <name type="scientific">Nitrospirillum amazonense</name>
    <dbReference type="NCBI Taxonomy" id="28077"/>
    <lineage>
        <taxon>Bacteria</taxon>
        <taxon>Pseudomonadati</taxon>
        <taxon>Pseudomonadota</taxon>
        <taxon>Alphaproteobacteria</taxon>
        <taxon>Rhodospirillales</taxon>
        <taxon>Azospirillaceae</taxon>
        <taxon>Nitrospirillum</taxon>
    </lineage>
</organism>